<dbReference type="Pfam" id="PF00990">
    <property type="entry name" value="GGDEF"/>
    <property type="match status" value="1"/>
</dbReference>
<comment type="cofactor">
    <cofactor evidence="1">
        <name>Mg(2+)</name>
        <dbReference type="ChEBI" id="CHEBI:18420"/>
    </cofactor>
</comment>
<dbReference type="AlphaFoldDB" id="A0ABD7G984"/>
<evidence type="ECO:0000256" key="1">
    <source>
        <dbReference type="ARBA" id="ARBA00001946"/>
    </source>
</evidence>
<dbReference type="InterPro" id="IPR050469">
    <property type="entry name" value="Diguanylate_Cyclase"/>
</dbReference>
<dbReference type="Gene3D" id="3.30.450.20">
    <property type="entry name" value="PAS domain"/>
    <property type="match status" value="1"/>
</dbReference>
<evidence type="ECO:0000313" key="6">
    <source>
        <dbReference type="Proteomes" id="UP000253075"/>
    </source>
</evidence>
<dbReference type="GO" id="GO:0052621">
    <property type="term" value="F:diguanylate cyclase activity"/>
    <property type="evidence" value="ECO:0007669"/>
    <property type="project" value="UniProtKB-EC"/>
</dbReference>
<comment type="caution">
    <text evidence="5">The sequence shown here is derived from an EMBL/GenBank/DDBJ whole genome shotgun (WGS) entry which is preliminary data.</text>
</comment>
<dbReference type="SMART" id="SM00267">
    <property type="entry name" value="GGDEF"/>
    <property type="match status" value="1"/>
</dbReference>
<protein>
    <recommendedName>
        <fullName evidence="2">diguanylate cyclase</fullName>
        <ecNumber evidence="2">2.7.7.65</ecNumber>
    </recommendedName>
</protein>
<sequence>MLRPRRSKPRNERFTRDQRSLTFERYLGKGVTLNITDPVILTELQQILFRSFDVIPFPILISESACSETLGSIPTRLSEIPARHHRFVNRAFVTQLGYDLTDLPDMASWFATVYRDEESRAQAIERWNQAVMTSLANGAAVAEMNACLYCKNGQQRWFTITAQLTADAMPGWHIVTLRDIHDLHCMIEEVSRLSCTDPLTELGNRRAAGQQLQALWLQEEPFSVILCDIDHFKQINDRYGHPAGDAALCEVARIMTRQLQPAEHLARWGGEEFLLILPGVDAEQVVERAEQLRRQFVGHAVGWQGELFSLTVSLGCATQEEGQGIDSLLQVADKALYQAKSNGRNRVVFGRA</sequence>
<dbReference type="EMBL" id="PUTQ01000010">
    <property type="protein sequence ID" value="RCF50321.1"/>
    <property type="molecule type" value="Genomic_DNA"/>
</dbReference>
<evidence type="ECO:0000256" key="3">
    <source>
        <dbReference type="ARBA" id="ARBA00034247"/>
    </source>
</evidence>
<dbReference type="Gene3D" id="3.30.70.270">
    <property type="match status" value="1"/>
</dbReference>
<proteinExistence type="predicted"/>
<reference evidence="5 6" key="1">
    <citation type="journal article" date="2018" name="PLoS ONE">
        <title>Phenotypic characterization and whole genome analysis of extended-spectrum beta-lactamase-producing bacteria isolated from dogs in Germany.</title>
        <authorList>
            <person name="Boehmer T."/>
            <person name="Vogler A.J."/>
            <person name="Thomas A."/>
            <person name="Sauer S."/>
            <person name="Hergenroether M."/>
            <person name="Straubinger R.K."/>
            <person name="Birdsell D."/>
            <person name="Keim P."/>
            <person name="Sahl J.W."/>
            <person name="Williamson C.H."/>
            <person name="Riehm J.M."/>
        </authorList>
    </citation>
    <scope>NUCLEOTIDE SEQUENCE [LARGE SCALE GENOMIC DNA]</scope>
    <source>
        <strain evidence="5 6">AFG_SD03_1510_Ahy_093</strain>
    </source>
</reference>
<evidence type="ECO:0000313" key="5">
    <source>
        <dbReference type="EMBL" id="RCF50321.1"/>
    </source>
</evidence>
<dbReference type="PANTHER" id="PTHR45138:SF9">
    <property type="entry name" value="DIGUANYLATE CYCLASE DGCM-RELATED"/>
    <property type="match status" value="1"/>
</dbReference>
<organism evidence="5 6">
    <name type="scientific">Aeromonas hydrophila</name>
    <dbReference type="NCBI Taxonomy" id="644"/>
    <lineage>
        <taxon>Bacteria</taxon>
        <taxon>Pseudomonadati</taxon>
        <taxon>Pseudomonadota</taxon>
        <taxon>Gammaproteobacteria</taxon>
        <taxon>Aeromonadales</taxon>
        <taxon>Aeromonadaceae</taxon>
        <taxon>Aeromonas</taxon>
    </lineage>
</organism>
<dbReference type="EC" id="2.7.7.65" evidence="2"/>
<dbReference type="InterPro" id="IPR035965">
    <property type="entry name" value="PAS-like_dom_sf"/>
</dbReference>
<reference evidence="6" key="2">
    <citation type="submission" date="2018-02" db="EMBL/GenBank/DDBJ databases">
        <title>Phenotypic characterization and whole genome analysis of multidrug-resistant, extended-spectrum beta-lactamase-producing bacteria isolated from dogs in Germany.</title>
        <authorList>
            <person name="Williamson C."/>
        </authorList>
    </citation>
    <scope>NUCLEOTIDE SEQUENCE [LARGE SCALE GENOMIC DNA]</scope>
    <source>
        <strain evidence="6">AFG_SD03_1510_Ahy_093</strain>
    </source>
</reference>
<feature type="domain" description="GGDEF" evidence="4">
    <location>
        <begin position="220"/>
        <end position="352"/>
    </location>
</feature>
<gene>
    <name evidence="5" type="ORF">C6C11_08745</name>
</gene>
<dbReference type="FunFam" id="3.30.70.270:FF:000001">
    <property type="entry name" value="Diguanylate cyclase domain protein"/>
    <property type="match status" value="1"/>
</dbReference>
<accession>A0ABD7G984</accession>
<dbReference type="InterPro" id="IPR029787">
    <property type="entry name" value="Nucleotide_cyclase"/>
</dbReference>
<dbReference type="InterPro" id="IPR043128">
    <property type="entry name" value="Rev_trsase/Diguanyl_cyclase"/>
</dbReference>
<dbReference type="SUPFAM" id="SSF55073">
    <property type="entry name" value="Nucleotide cyclase"/>
    <property type="match status" value="1"/>
</dbReference>
<dbReference type="NCBIfam" id="TIGR00254">
    <property type="entry name" value="GGDEF"/>
    <property type="match status" value="1"/>
</dbReference>
<dbReference type="PANTHER" id="PTHR45138">
    <property type="entry name" value="REGULATORY COMPONENTS OF SENSORY TRANSDUCTION SYSTEM"/>
    <property type="match status" value="1"/>
</dbReference>
<name>A0ABD7G984_AERHY</name>
<dbReference type="CDD" id="cd01949">
    <property type="entry name" value="GGDEF"/>
    <property type="match status" value="1"/>
</dbReference>
<comment type="catalytic activity">
    <reaction evidence="3">
        <text>2 GTP = 3',3'-c-di-GMP + 2 diphosphate</text>
        <dbReference type="Rhea" id="RHEA:24898"/>
        <dbReference type="ChEBI" id="CHEBI:33019"/>
        <dbReference type="ChEBI" id="CHEBI:37565"/>
        <dbReference type="ChEBI" id="CHEBI:58805"/>
        <dbReference type="EC" id="2.7.7.65"/>
    </reaction>
</comment>
<dbReference type="Proteomes" id="UP000253075">
    <property type="component" value="Unassembled WGS sequence"/>
</dbReference>
<dbReference type="SUPFAM" id="SSF55785">
    <property type="entry name" value="PYP-like sensor domain (PAS domain)"/>
    <property type="match status" value="1"/>
</dbReference>
<evidence type="ECO:0000259" key="4">
    <source>
        <dbReference type="PROSITE" id="PS50887"/>
    </source>
</evidence>
<dbReference type="InterPro" id="IPR000160">
    <property type="entry name" value="GGDEF_dom"/>
</dbReference>
<dbReference type="PROSITE" id="PS50887">
    <property type="entry name" value="GGDEF"/>
    <property type="match status" value="1"/>
</dbReference>
<evidence type="ECO:0000256" key="2">
    <source>
        <dbReference type="ARBA" id="ARBA00012528"/>
    </source>
</evidence>